<sequence>MVPPLPIFSPLPIDPCYAAYPDDDARYQHENRRISWKSLALLADSTFNTYIPYGWGFTVYRVRFDGDSDERFQSALDRFDLWLRCLVRAVRYGDDNVRDNFTGPNDSTDQIAERLYNQVFEFDPASLPDDTVITEPEGDEDFFPVGAAFSEWVASLDVDLAASRGNARYHQCLIVDKTALVTLEKLPAEVPPLHHYETNNEHSRSLFSTYNNAWVWVLDRQSNERLAAGENVDFSPWLRVRLPTIEALWFERPKGNLWRLDWRQLTQEDRHKWETVAWWHPQALIINGVTRQVRESRAKRKDQGILTL</sequence>
<reference evidence="1 2" key="1">
    <citation type="journal article" date="2015" name="Genome Announc.">
        <title>Draft Genome Sequence and Gene Annotation of the Entomopathogenic Fungus Verticillium hemipterigenum.</title>
        <authorList>
            <person name="Horn F."/>
            <person name="Habel A."/>
            <person name="Scharf D.H."/>
            <person name="Dworschak J."/>
            <person name="Brakhage A.A."/>
            <person name="Guthke R."/>
            <person name="Hertweck C."/>
            <person name="Linde J."/>
        </authorList>
    </citation>
    <scope>NUCLEOTIDE SEQUENCE [LARGE SCALE GENOMIC DNA]</scope>
</reference>
<dbReference type="OrthoDB" id="6499973at2759"/>
<dbReference type="AlphaFoldDB" id="A0A0A1TLV1"/>
<evidence type="ECO:0000313" key="2">
    <source>
        <dbReference type="Proteomes" id="UP000039046"/>
    </source>
</evidence>
<keyword evidence="2" id="KW-1185">Reference proteome</keyword>
<gene>
    <name evidence="1" type="ORF">VHEMI07710</name>
</gene>
<dbReference type="Proteomes" id="UP000039046">
    <property type="component" value="Unassembled WGS sequence"/>
</dbReference>
<accession>A0A0A1TLV1</accession>
<dbReference type="HOGENOM" id="CLU_906381_0_0_1"/>
<dbReference type="EMBL" id="CDHN01000004">
    <property type="protein sequence ID" value="CEJ92030.1"/>
    <property type="molecule type" value="Genomic_DNA"/>
</dbReference>
<evidence type="ECO:0000313" key="1">
    <source>
        <dbReference type="EMBL" id="CEJ92030.1"/>
    </source>
</evidence>
<protein>
    <submittedName>
        <fullName evidence="1">Uncharacterized protein</fullName>
    </submittedName>
</protein>
<name>A0A0A1TLV1_9HYPO</name>
<proteinExistence type="predicted"/>
<dbReference type="STRING" id="1531966.A0A0A1TLV1"/>
<organism evidence="1 2">
    <name type="scientific">[Torrubiella] hemipterigena</name>
    <dbReference type="NCBI Taxonomy" id="1531966"/>
    <lineage>
        <taxon>Eukaryota</taxon>
        <taxon>Fungi</taxon>
        <taxon>Dikarya</taxon>
        <taxon>Ascomycota</taxon>
        <taxon>Pezizomycotina</taxon>
        <taxon>Sordariomycetes</taxon>
        <taxon>Hypocreomycetidae</taxon>
        <taxon>Hypocreales</taxon>
        <taxon>Clavicipitaceae</taxon>
        <taxon>Clavicipitaceae incertae sedis</taxon>
        <taxon>'Torrubiella' clade</taxon>
    </lineage>
</organism>